<dbReference type="InterPro" id="IPR041164">
    <property type="entry name" value="LDcluster4"/>
</dbReference>
<dbReference type="NCBIfam" id="TIGR00725">
    <property type="entry name" value="TIGR00725 family protein"/>
    <property type="match status" value="1"/>
</dbReference>
<gene>
    <name evidence="1" type="ORF">K4G66_20635</name>
</gene>
<dbReference type="Gene3D" id="3.40.50.450">
    <property type="match status" value="1"/>
</dbReference>
<reference evidence="1" key="2">
    <citation type="journal article" date="2024" name="Antonie Van Leeuwenhoek">
        <title>Roseihalotalea indica gen. nov., sp. nov., a halophilic Bacteroidetes from mesopelagic Southwest Indian Ocean with higher carbohydrate metabolic potential.</title>
        <authorList>
            <person name="Chen B."/>
            <person name="Zhang M."/>
            <person name="Lin D."/>
            <person name="Ye J."/>
            <person name="Tang K."/>
        </authorList>
    </citation>
    <scope>NUCLEOTIDE SEQUENCE</scope>
    <source>
        <strain evidence="1">TK19036</strain>
    </source>
</reference>
<dbReference type="PANTHER" id="PTHR43393">
    <property type="entry name" value="CYTOKININ RIBOSIDE 5'-MONOPHOSPHATE PHOSPHORIBOHYDROLASE"/>
    <property type="match status" value="1"/>
</dbReference>
<dbReference type="EMBL" id="CP120682">
    <property type="protein sequence ID" value="WKN34785.1"/>
    <property type="molecule type" value="Genomic_DNA"/>
</dbReference>
<dbReference type="Pfam" id="PF18306">
    <property type="entry name" value="LDcluster4"/>
    <property type="match status" value="1"/>
</dbReference>
<evidence type="ECO:0000313" key="1">
    <source>
        <dbReference type="EMBL" id="WKN34785.1"/>
    </source>
</evidence>
<reference evidence="1" key="1">
    <citation type="journal article" date="2023" name="Comput. Struct. Biotechnol. J.">
        <title>Discovery of a novel marine Bacteroidetes with a rich repertoire of carbohydrate-active enzymes.</title>
        <authorList>
            <person name="Chen B."/>
            <person name="Liu G."/>
            <person name="Chen Q."/>
            <person name="Wang H."/>
            <person name="Liu L."/>
            <person name="Tang K."/>
        </authorList>
    </citation>
    <scope>NUCLEOTIDE SEQUENCE</scope>
    <source>
        <strain evidence="1">TK19036</strain>
    </source>
</reference>
<dbReference type="GO" id="GO:0005829">
    <property type="term" value="C:cytosol"/>
    <property type="evidence" value="ECO:0007669"/>
    <property type="project" value="TreeGrafter"/>
</dbReference>
<dbReference type="InterPro" id="IPR005268">
    <property type="entry name" value="CHP00725"/>
</dbReference>
<dbReference type="InterPro" id="IPR052341">
    <property type="entry name" value="LOG_family_nucleotidases"/>
</dbReference>
<dbReference type="PANTHER" id="PTHR43393:SF3">
    <property type="entry name" value="LYSINE DECARBOXYLASE-LIKE PROTEIN"/>
    <property type="match status" value="1"/>
</dbReference>
<accession>A0AA49GLI6</accession>
<dbReference type="AlphaFoldDB" id="A0AA49GLI6"/>
<sequence length="166" mass="17433">MPAKTIIGVMGPGDEATPENCSMAYQLGKCIAAEGWVTLSGGRNVGVMDAVSRGAQDGGGLTLGILPGDNAQQTSDYIDIPVLTGMGSARNNINILTAKVVVICGLGAGTLSEIALAIKSKRHVIFLNQSRVSVKFLCDFAEKGTWHWVDNVEEATKKIKELLASS</sequence>
<name>A0AA49GLI6_9BACT</name>
<protein>
    <submittedName>
        <fullName evidence="1">TIGR00725 family protein</fullName>
    </submittedName>
</protein>
<organism evidence="1">
    <name type="scientific">Roseihalotalea indica</name>
    <dbReference type="NCBI Taxonomy" id="2867963"/>
    <lineage>
        <taxon>Bacteria</taxon>
        <taxon>Pseudomonadati</taxon>
        <taxon>Bacteroidota</taxon>
        <taxon>Cytophagia</taxon>
        <taxon>Cytophagales</taxon>
        <taxon>Catalimonadaceae</taxon>
        <taxon>Roseihalotalea</taxon>
    </lineage>
</organism>
<proteinExistence type="predicted"/>
<dbReference type="SUPFAM" id="SSF102405">
    <property type="entry name" value="MCP/YpsA-like"/>
    <property type="match status" value="1"/>
</dbReference>